<dbReference type="SUPFAM" id="SSF46689">
    <property type="entry name" value="Homeodomain-like"/>
    <property type="match status" value="2"/>
</dbReference>
<sequence length="267" mass="30911">MNFHQLIPLVPLIEQIETNSSSLTTECPANKYQLIIVRRGHITILGHDQEPTVCSQAYACHPDQGAYSIQVPKTKTVEYVIITYRMLPDENTWTLQGPLTTLSEIKIHYMLDELIRTTHDLHPLTAEEEAAHIFRKRIMLERILFIYLYESQLTQEKKSSAESIEETLSYMNEHYMVELSLPMLARRAGMSVGYFTVLFKKHTGSTMMNYLYTLRIEKAKQMFLQTDLLAKEVAGRVGFVDYFHFSKVFKKKTGYSPSIFLANQNKI</sequence>
<keyword evidence="6" id="KW-1185">Reference proteome</keyword>
<proteinExistence type="predicted"/>
<comment type="caution">
    <text evidence="5">The sequence shown here is derived from an EMBL/GenBank/DDBJ whole genome shotgun (WGS) entry which is preliminary data.</text>
</comment>
<evidence type="ECO:0000259" key="4">
    <source>
        <dbReference type="PROSITE" id="PS01124"/>
    </source>
</evidence>
<gene>
    <name evidence="5" type="ORF">GC102_00755</name>
</gene>
<organism evidence="5 6">
    <name type="scientific">Paenibacillus germinis</name>
    <dbReference type="NCBI Taxonomy" id="2654979"/>
    <lineage>
        <taxon>Bacteria</taxon>
        <taxon>Bacillati</taxon>
        <taxon>Bacillota</taxon>
        <taxon>Bacilli</taxon>
        <taxon>Bacillales</taxon>
        <taxon>Paenibacillaceae</taxon>
        <taxon>Paenibacillus</taxon>
    </lineage>
</organism>
<dbReference type="EMBL" id="WHOC01000007">
    <property type="protein sequence ID" value="NOU84319.1"/>
    <property type="molecule type" value="Genomic_DNA"/>
</dbReference>
<accession>A0ABX1YXE4</accession>
<keyword evidence="2" id="KW-0238">DNA-binding</keyword>
<dbReference type="SMART" id="SM00342">
    <property type="entry name" value="HTH_ARAC"/>
    <property type="match status" value="1"/>
</dbReference>
<evidence type="ECO:0000256" key="3">
    <source>
        <dbReference type="ARBA" id="ARBA00023163"/>
    </source>
</evidence>
<evidence type="ECO:0000256" key="2">
    <source>
        <dbReference type="ARBA" id="ARBA00023125"/>
    </source>
</evidence>
<keyword evidence="3" id="KW-0804">Transcription</keyword>
<dbReference type="PROSITE" id="PS01124">
    <property type="entry name" value="HTH_ARAC_FAMILY_2"/>
    <property type="match status" value="1"/>
</dbReference>
<keyword evidence="1" id="KW-0805">Transcription regulation</keyword>
<dbReference type="InterPro" id="IPR018060">
    <property type="entry name" value="HTH_AraC"/>
</dbReference>
<dbReference type="Gene3D" id="1.10.10.60">
    <property type="entry name" value="Homeodomain-like"/>
    <property type="match status" value="2"/>
</dbReference>
<dbReference type="Pfam" id="PF12833">
    <property type="entry name" value="HTH_18"/>
    <property type="match status" value="1"/>
</dbReference>
<reference evidence="5 6" key="1">
    <citation type="submission" date="2019-10" db="EMBL/GenBank/DDBJ databases">
        <title>Description of Paenibacillus choica sp. nov.</title>
        <authorList>
            <person name="Carlier A."/>
            <person name="Qi S."/>
        </authorList>
    </citation>
    <scope>NUCLEOTIDE SEQUENCE [LARGE SCALE GENOMIC DNA]</scope>
    <source>
        <strain evidence="5 6">LMG 31460</strain>
    </source>
</reference>
<evidence type="ECO:0000313" key="6">
    <source>
        <dbReference type="Proteomes" id="UP000658690"/>
    </source>
</evidence>
<protein>
    <submittedName>
        <fullName evidence="5">Helix-turn-helix domain-containing protein</fullName>
    </submittedName>
</protein>
<evidence type="ECO:0000313" key="5">
    <source>
        <dbReference type="EMBL" id="NOU84319.1"/>
    </source>
</evidence>
<feature type="domain" description="HTH araC/xylS-type" evidence="4">
    <location>
        <begin position="165"/>
        <end position="263"/>
    </location>
</feature>
<name>A0ABX1YXE4_9BACL</name>
<evidence type="ECO:0000256" key="1">
    <source>
        <dbReference type="ARBA" id="ARBA00023015"/>
    </source>
</evidence>
<dbReference type="RefSeq" id="WP_171687801.1">
    <property type="nucleotide sequence ID" value="NZ_WHOC01000007.1"/>
</dbReference>
<dbReference type="InterPro" id="IPR009057">
    <property type="entry name" value="Homeodomain-like_sf"/>
</dbReference>
<dbReference type="PANTHER" id="PTHR43280">
    <property type="entry name" value="ARAC-FAMILY TRANSCRIPTIONAL REGULATOR"/>
    <property type="match status" value="1"/>
</dbReference>
<dbReference type="PANTHER" id="PTHR43280:SF2">
    <property type="entry name" value="HTH-TYPE TRANSCRIPTIONAL REGULATOR EXSA"/>
    <property type="match status" value="1"/>
</dbReference>
<dbReference type="Proteomes" id="UP000658690">
    <property type="component" value="Unassembled WGS sequence"/>
</dbReference>